<dbReference type="EMBL" id="AP014564">
    <property type="protein sequence ID" value="BAV94570.1"/>
    <property type="molecule type" value="Genomic_DNA"/>
</dbReference>
<evidence type="ECO:0000256" key="8">
    <source>
        <dbReference type="ARBA" id="ARBA00023315"/>
    </source>
</evidence>
<keyword evidence="3 9" id="KW-1003">Cell membrane</keyword>
<evidence type="ECO:0000256" key="4">
    <source>
        <dbReference type="ARBA" id="ARBA00022679"/>
    </source>
</evidence>
<proteinExistence type="inferred from homology"/>
<comment type="subcellular location">
    <subcellularLocation>
        <location evidence="1 9">Cell membrane</location>
        <topology evidence="1 9">Multi-pass membrane protein</topology>
    </subcellularLocation>
</comment>
<comment type="catalytic activity">
    <reaction evidence="9">
        <text>N-terminal S-1,2-diacyl-sn-glyceryl-L-cysteinyl-[lipoprotein] + a glycerophospholipid = N-acyl-S-1,2-diacyl-sn-glyceryl-L-cysteinyl-[lipoprotein] + a 2-acyl-sn-glycero-3-phospholipid + H(+)</text>
        <dbReference type="Rhea" id="RHEA:48228"/>
        <dbReference type="Rhea" id="RHEA-COMP:14681"/>
        <dbReference type="Rhea" id="RHEA-COMP:14684"/>
        <dbReference type="ChEBI" id="CHEBI:15378"/>
        <dbReference type="ChEBI" id="CHEBI:136912"/>
        <dbReference type="ChEBI" id="CHEBI:140656"/>
        <dbReference type="ChEBI" id="CHEBI:140657"/>
        <dbReference type="ChEBI" id="CHEBI:140660"/>
        <dbReference type="EC" id="2.3.1.269"/>
    </reaction>
</comment>
<evidence type="ECO:0000256" key="5">
    <source>
        <dbReference type="ARBA" id="ARBA00022692"/>
    </source>
</evidence>
<dbReference type="PROSITE" id="PS51257">
    <property type="entry name" value="PROKAR_LIPOPROTEIN"/>
    <property type="match status" value="1"/>
</dbReference>
<dbReference type="InterPro" id="IPR003010">
    <property type="entry name" value="C-N_Hydrolase"/>
</dbReference>
<dbReference type="EC" id="2.3.1.269" evidence="9"/>
<keyword evidence="5 9" id="KW-0812">Transmembrane</keyword>
<feature type="transmembrane region" description="Helical" evidence="9">
    <location>
        <begin position="188"/>
        <end position="207"/>
    </location>
</feature>
<comment type="function">
    <text evidence="9">Catalyzes the phospholipid dependent N-acylation of the N-terminal cysteine of apolipoprotein, the last step in lipoprotein maturation.</text>
</comment>
<keyword evidence="11" id="KW-0449">Lipoprotein</keyword>
<keyword evidence="6 9" id="KW-1133">Transmembrane helix</keyword>
<sequence length="536" mass="61256">MKKATFLSLVSGLALSCSWPTYGLSYLIFFSFVPLLLAIDSLGDQRFRTIKVFGLSYISLFIWNLSTTYWLFYSTVIGAFLTISSTALFMSIIFVVYSKVKKILGYNLSLILLVMLFICYEKLQTIWDLAWPWLNLGNVFSNNSDIVQWYEYTGSLGGSLWIWVINVVSFKSYLYFRKTKQKSVLRKQSIYIALCITAPIIISHLILSNYEENGQKVDVCILQPNIDSYTEKFNFTNYSMIENIFDLVKDVDLTEKDYLISPETSLPNQIDTSELESEISILELKKYTSQYPELYTVIGITSKRDYNQGDVLPYSARKYIDYDIWYDIYNSAIQLHDGDSIDIYHKSKLVPGVEILPFSSIVKPIIGNRFVDLGGVYGSLGTQDSREVFFNKNGIKVAPIICYESVFGQYITEYLKKGAELLFIVTNDGWWSDSQGHKQHLAYSKIRAIENRRSIARSANTGISAIINQKGEIVDSLPYGERGVLEGQLHINKSLTFYSKNGDYIARIALLLSVIIILLYISILLKMRYIKTSLDS</sequence>
<evidence type="ECO:0000313" key="11">
    <source>
        <dbReference type="EMBL" id="BAV94570.1"/>
    </source>
</evidence>
<dbReference type="InterPro" id="IPR045378">
    <property type="entry name" value="LNT_N"/>
</dbReference>
<feature type="transmembrane region" description="Helical" evidence="9">
    <location>
        <begin position="77"/>
        <end position="97"/>
    </location>
</feature>
<dbReference type="Gene3D" id="3.60.110.10">
    <property type="entry name" value="Carbon-nitrogen hydrolase"/>
    <property type="match status" value="1"/>
</dbReference>
<feature type="transmembrane region" description="Helical" evidence="9">
    <location>
        <begin position="104"/>
        <end position="123"/>
    </location>
</feature>
<dbReference type="Proteomes" id="UP000243197">
    <property type="component" value="Chromosome"/>
</dbReference>
<keyword evidence="7 9" id="KW-0472">Membrane</keyword>
<dbReference type="PROSITE" id="PS50263">
    <property type="entry name" value="CN_HYDROLASE"/>
    <property type="match status" value="1"/>
</dbReference>
<evidence type="ECO:0000256" key="7">
    <source>
        <dbReference type="ARBA" id="ARBA00023136"/>
    </source>
</evidence>
<dbReference type="UniPathway" id="UPA00666"/>
<name>A0A1J1DXI4_9FLAO</name>
<evidence type="ECO:0000256" key="1">
    <source>
        <dbReference type="ARBA" id="ARBA00004651"/>
    </source>
</evidence>
<dbReference type="OrthoDB" id="9804277at2"/>
<gene>
    <name evidence="9" type="primary">lnt</name>
    <name evidence="11" type="ORF">JBKA6_0557</name>
</gene>
<protein>
    <recommendedName>
        <fullName evidence="9">Apolipoprotein N-acyltransferase</fullName>
        <shortName evidence="9">ALP N-acyltransferase</shortName>
        <ecNumber evidence="9">2.3.1.269</ecNumber>
    </recommendedName>
</protein>
<feature type="transmembrane region" description="Helical" evidence="9">
    <location>
        <begin position="50"/>
        <end position="71"/>
    </location>
</feature>
<dbReference type="NCBIfam" id="TIGR00546">
    <property type="entry name" value="lnt"/>
    <property type="match status" value="1"/>
</dbReference>
<dbReference type="Pfam" id="PF00795">
    <property type="entry name" value="CN_hydrolase"/>
    <property type="match status" value="1"/>
</dbReference>
<dbReference type="SUPFAM" id="SSF56317">
    <property type="entry name" value="Carbon-nitrogen hydrolase"/>
    <property type="match status" value="1"/>
</dbReference>
<evidence type="ECO:0000256" key="9">
    <source>
        <dbReference type="HAMAP-Rule" id="MF_01148"/>
    </source>
</evidence>
<dbReference type="GO" id="GO:0016410">
    <property type="term" value="F:N-acyltransferase activity"/>
    <property type="evidence" value="ECO:0007669"/>
    <property type="project" value="UniProtKB-UniRule"/>
</dbReference>
<feature type="transmembrane region" description="Helical" evidence="9">
    <location>
        <begin position="26"/>
        <end position="43"/>
    </location>
</feature>
<keyword evidence="4 9" id="KW-0808">Transferase</keyword>
<feature type="domain" description="CN hydrolase" evidence="10">
    <location>
        <begin position="222"/>
        <end position="491"/>
    </location>
</feature>
<dbReference type="GO" id="GO:0042158">
    <property type="term" value="P:lipoprotein biosynthetic process"/>
    <property type="evidence" value="ECO:0007669"/>
    <property type="project" value="UniProtKB-UniRule"/>
</dbReference>
<dbReference type="GO" id="GO:0005886">
    <property type="term" value="C:plasma membrane"/>
    <property type="evidence" value="ECO:0007669"/>
    <property type="project" value="UniProtKB-SubCell"/>
</dbReference>
<keyword evidence="12" id="KW-1185">Reference proteome</keyword>
<reference evidence="11 12" key="1">
    <citation type="submission" date="2014-03" db="EMBL/GenBank/DDBJ databases">
        <title>complete genome sequence of Flavobacteriaceae bacterium JBKA-6.</title>
        <authorList>
            <person name="Takano T."/>
            <person name="Nakamura Y."/>
            <person name="Takuma S."/>
            <person name="Yasuike M."/>
            <person name="Matsuyama T."/>
            <person name="Sakai T."/>
            <person name="Fujiwara A."/>
            <person name="Kimoto K."/>
            <person name="Fukuda Y."/>
            <person name="Kondo H."/>
            <person name="Hirono I."/>
            <person name="Nakayasu C."/>
        </authorList>
    </citation>
    <scope>NUCLEOTIDE SEQUENCE [LARGE SCALE GENOMIC DNA]</scope>
    <source>
        <strain evidence="11 12">JBKA-6</strain>
    </source>
</reference>
<organism evidence="11 12">
    <name type="scientific">Ichthyobacterium seriolicida</name>
    <dbReference type="NCBI Taxonomy" id="242600"/>
    <lineage>
        <taxon>Bacteria</taxon>
        <taxon>Pseudomonadati</taxon>
        <taxon>Bacteroidota</taxon>
        <taxon>Flavobacteriia</taxon>
        <taxon>Flavobacteriales</taxon>
        <taxon>Ichthyobacteriaceae</taxon>
        <taxon>Ichthyobacterium</taxon>
    </lineage>
</organism>
<feature type="transmembrane region" description="Helical" evidence="9">
    <location>
        <begin position="504"/>
        <end position="525"/>
    </location>
</feature>
<evidence type="ECO:0000256" key="2">
    <source>
        <dbReference type="ARBA" id="ARBA00010065"/>
    </source>
</evidence>
<dbReference type="CDD" id="cd07571">
    <property type="entry name" value="ALP_N-acyl_transferase"/>
    <property type="match status" value="1"/>
</dbReference>
<dbReference type="InterPro" id="IPR004563">
    <property type="entry name" value="Apolipo_AcylTrfase"/>
</dbReference>
<dbReference type="Pfam" id="PF20154">
    <property type="entry name" value="LNT_N"/>
    <property type="match status" value="1"/>
</dbReference>
<evidence type="ECO:0000259" key="10">
    <source>
        <dbReference type="PROSITE" id="PS50263"/>
    </source>
</evidence>
<evidence type="ECO:0000256" key="6">
    <source>
        <dbReference type="ARBA" id="ARBA00022989"/>
    </source>
</evidence>
<dbReference type="AlphaFoldDB" id="A0A1J1DXI4"/>
<comment type="similarity">
    <text evidence="2 9">Belongs to the CN hydrolase family. Apolipoprotein N-acyltransferase subfamily.</text>
</comment>
<comment type="pathway">
    <text evidence="9">Protein modification; lipoprotein biosynthesis (N-acyl transfer).</text>
</comment>
<dbReference type="KEGG" id="ise:JBKA6_0557"/>
<accession>A0A1J1DXI4</accession>
<dbReference type="PANTHER" id="PTHR38686:SF1">
    <property type="entry name" value="APOLIPOPROTEIN N-ACYLTRANSFERASE"/>
    <property type="match status" value="1"/>
</dbReference>
<dbReference type="RefSeq" id="WP_096685672.1">
    <property type="nucleotide sequence ID" value="NZ_AP014564.1"/>
</dbReference>
<keyword evidence="8 9" id="KW-0012">Acyltransferase</keyword>
<dbReference type="HAMAP" id="MF_01148">
    <property type="entry name" value="Lnt"/>
    <property type="match status" value="1"/>
</dbReference>
<dbReference type="InterPro" id="IPR036526">
    <property type="entry name" value="C-N_Hydrolase_sf"/>
</dbReference>
<evidence type="ECO:0000313" key="12">
    <source>
        <dbReference type="Proteomes" id="UP000243197"/>
    </source>
</evidence>
<dbReference type="PANTHER" id="PTHR38686">
    <property type="entry name" value="APOLIPOPROTEIN N-ACYLTRANSFERASE"/>
    <property type="match status" value="1"/>
</dbReference>
<evidence type="ECO:0000256" key="3">
    <source>
        <dbReference type="ARBA" id="ARBA00022475"/>
    </source>
</evidence>